<dbReference type="InterPro" id="IPR007627">
    <property type="entry name" value="RNA_pol_sigma70_r2"/>
</dbReference>
<dbReference type="Gene3D" id="1.10.10.10">
    <property type="entry name" value="Winged helix-like DNA-binding domain superfamily/Winged helix DNA-binding domain"/>
    <property type="match status" value="1"/>
</dbReference>
<evidence type="ECO:0000256" key="1">
    <source>
        <dbReference type="ARBA" id="ARBA00010641"/>
    </source>
</evidence>
<evidence type="ECO:0000256" key="2">
    <source>
        <dbReference type="ARBA" id="ARBA00023015"/>
    </source>
</evidence>
<name>A0A2G1WEC3_9BACT</name>
<dbReference type="InterPro" id="IPR039425">
    <property type="entry name" value="RNA_pol_sigma-70-like"/>
</dbReference>
<evidence type="ECO:0000256" key="3">
    <source>
        <dbReference type="ARBA" id="ARBA00023082"/>
    </source>
</evidence>
<evidence type="ECO:0000313" key="8">
    <source>
        <dbReference type="EMBL" id="PHQ37039.1"/>
    </source>
</evidence>
<dbReference type="Gene3D" id="1.10.1740.10">
    <property type="match status" value="1"/>
</dbReference>
<accession>A0A2G1WEC3</accession>
<dbReference type="InterPro" id="IPR013249">
    <property type="entry name" value="RNA_pol_sigma70_r4_t2"/>
</dbReference>
<evidence type="ECO:0000313" key="9">
    <source>
        <dbReference type="Proteomes" id="UP000225740"/>
    </source>
</evidence>
<dbReference type="InterPro" id="IPR014284">
    <property type="entry name" value="RNA_pol_sigma-70_dom"/>
</dbReference>
<reference evidence="8 9" key="1">
    <citation type="submission" date="2017-06" db="EMBL/GenBank/DDBJ databases">
        <title>Description of Rhodopirellula bahusiensis sp. nov.</title>
        <authorList>
            <person name="Kizina J."/>
            <person name="Harder J."/>
        </authorList>
    </citation>
    <scope>NUCLEOTIDE SEQUENCE [LARGE SCALE GENOMIC DNA]</scope>
    <source>
        <strain evidence="8 9">SWK21</strain>
    </source>
</reference>
<organism evidence="8 9">
    <name type="scientific">Rhodopirellula bahusiensis</name>
    <dbReference type="NCBI Taxonomy" id="2014065"/>
    <lineage>
        <taxon>Bacteria</taxon>
        <taxon>Pseudomonadati</taxon>
        <taxon>Planctomycetota</taxon>
        <taxon>Planctomycetia</taxon>
        <taxon>Pirellulales</taxon>
        <taxon>Pirellulaceae</taxon>
        <taxon>Rhodopirellula</taxon>
    </lineage>
</organism>
<dbReference type="SUPFAM" id="SSF88946">
    <property type="entry name" value="Sigma2 domain of RNA polymerase sigma factors"/>
    <property type="match status" value="1"/>
</dbReference>
<dbReference type="NCBIfam" id="TIGR02937">
    <property type="entry name" value="sigma70-ECF"/>
    <property type="match status" value="1"/>
</dbReference>
<evidence type="ECO:0000256" key="5">
    <source>
        <dbReference type="SAM" id="MobiDB-lite"/>
    </source>
</evidence>
<evidence type="ECO:0000259" key="7">
    <source>
        <dbReference type="Pfam" id="PF08281"/>
    </source>
</evidence>
<dbReference type="EMBL" id="NIZW01000001">
    <property type="protein sequence ID" value="PHQ37039.1"/>
    <property type="molecule type" value="Genomic_DNA"/>
</dbReference>
<dbReference type="AlphaFoldDB" id="A0A2G1WEC3"/>
<dbReference type="InterPro" id="IPR013325">
    <property type="entry name" value="RNA_pol_sigma_r2"/>
</dbReference>
<protein>
    <submittedName>
        <fullName evidence="8">RNA polymerase subunit sigma-70</fullName>
    </submittedName>
</protein>
<dbReference type="InterPro" id="IPR013324">
    <property type="entry name" value="RNA_pol_sigma_r3/r4-like"/>
</dbReference>
<dbReference type="InterPro" id="IPR036388">
    <property type="entry name" value="WH-like_DNA-bd_sf"/>
</dbReference>
<comment type="similarity">
    <text evidence="1">Belongs to the sigma-70 factor family. ECF subfamily.</text>
</comment>
<dbReference type="Pfam" id="PF08281">
    <property type="entry name" value="Sigma70_r4_2"/>
    <property type="match status" value="1"/>
</dbReference>
<comment type="caution">
    <text evidence="8">The sequence shown here is derived from an EMBL/GenBank/DDBJ whole genome shotgun (WGS) entry which is preliminary data.</text>
</comment>
<keyword evidence="9" id="KW-1185">Reference proteome</keyword>
<evidence type="ECO:0000256" key="4">
    <source>
        <dbReference type="ARBA" id="ARBA00023163"/>
    </source>
</evidence>
<dbReference type="PANTHER" id="PTHR43133:SF51">
    <property type="entry name" value="RNA POLYMERASE SIGMA FACTOR"/>
    <property type="match status" value="1"/>
</dbReference>
<dbReference type="PANTHER" id="PTHR43133">
    <property type="entry name" value="RNA POLYMERASE ECF-TYPE SIGMA FACTO"/>
    <property type="match status" value="1"/>
</dbReference>
<sequence>MARPILNNAELIAGLRNREPSAAQYLNDCFVPSIWRFVFYRVDRNAHLAEDIVAEAVLALMSAAIAETEIENPGGWLRTVAHRRIQDHFRAAARVRHLMEDAQHQGEPTDDNDPATQHDQELRRESVREAIDTLPEHYRQTLEWKYVDQVSVKVIAERLDTTEKSVQGTLFRARQALRDQLKPEQIPAAKAKCSKCEKEVPRPIQSEDPPSQKSPSPPKQVSAWFFL</sequence>
<dbReference type="CDD" id="cd06171">
    <property type="entry name" value="Sigma70_r4"/>
    <property type="match status" value="1"/>
</dbReference>
<dbReference type="OrthoDB" id="280854at2"/>
<dbReference type="GO" id="GO:0003677">
    <property type="term" value="F:DNA binding"/>
    <property type="evidence" value="ECO:0007669"/>
    <property type="project" value="InterPro"/>
</dbReference>
<dbReference type="Proteomes" id="UP000225740">
    <property type="component" value="Unassembled WGS sequence"/>
</dbReference>
<keyword evidence="4" id="KW-0804">Transcription</keyword>
<keyword evidence="2" id="KW-0805">Transcription regulation</keyword>
<dbReference type="Pfam" id="PF04542">
    <property type="entry name" value="Sigma70_r2"/>
    <property type="match status" value="1"/>
</dbReference>
<evidence type="ECO:0000259" key="6">
    <source>
        <dbReference type="Pfam" id="PF04542"/>
    </source>
</evidence>
<dbReference type="SUPFAM" id="SSF88659">
    <property type="entry name" value="Sigma3 and sigma4 domains of RNA polymerase sigma factors"/>
    <property type="match status" value="1"/>
</dbReference>
<feature type="domain" description="RNA polymerase sigma factor 70 region 4 type 2" evidence="7">
    <location>
        <begin position="125"/>
        <end position="177"/>
    </location>
</feature>
<keyword evidence="3" id="KW-0731">Sigma factor</keyword>
<feature type="domain" description="RNA polymerase sigma-70 region 2" evidence="6">
    <location>
        <begin position="34"/>
        <end position="94"/>
    </location>
</feature>
<feature type="region of interest" description="Disordered" evidence="5">
    <location>
        <begin position="186"/>
        <end position="227"/>
    </location>
</feature>
<dbReference type="GO" id="GO:0006352">
    <property type="term" value="P:DNA-templated transcription initiation"/>
    <property type="evidence" value="ECO:0007669"/>
    <property type="project" value="InterPro"/>
</dbReference>
<gene>
    <name evidence="8" type="ORF">CEE69_01330</name>
</gene>
<proteinExistence type="inferred from homology"/>
<dbReference type="GO" id="GO:0016987">
    <property type="term" value="F:sigma factor activity"/>
    <property type="evidence" value="ECO:0007669"/>
    <property type="project" value="UniProtKB-KW"/>
</dbReference>